<keyword evidence="4" id="KW-1185">Reference proteome</keyword>
<dbReference type="Pfam" id="PF02517">
    <property type="entry name" value="Rce1-like"/>
    <property type="match status" value="1"/>
</dbReference>
<feature type="transmembrane region" description="Helical" evidence="1">
    <location>
        <begin position="545"/>
        <end position="563"/>
    </location>
</feature>
<accession>A0A4Y9SIC1</accession>
<keyword evidence="3" id="KW-0645">Protease</keyword>
<comment type="caution">
    <text evidence="3">The sequence shown here is derived from an EMBL/GenBank/DDBJ whole genome shotgun (WGS) entry which is preliminary data.</text>
</comment>
<dbReference type="GO" id="GO:0006508">
    <property type="term" value="P:proteolysis"/>
    <property type="evidence" value="ECO:0007669"/>
    <property type="project" value="UniProtKB-KW"/>
</dbReference>
<feature type="transmembrane region" description="Helical" evidence="1">
    <location>
        <begin position="760"/>
        <end position="787"/>
    </location>
</feature>
<sequence length="812" mass="88249">MSARISAGRAIWLMTSMRLRRQYNMLSNNLFRSFRKKKPRDGIAGKRGNLWILTLVTVLLMGFSFISLSNNAVLNMQCHLDPASECQYVDKHGDAHKDLEVAEEELATAPFAPPLINGLTMELGILFLLAVLMPLGSRELAQQDGDLEWLVTLPVERGTLLWGRVLERSASNISGMFALLPAYGAVAWHSGYAWSAPLLALLAALVLLPLAALLHTLLDTGVRMWLPAAQLRNMQAVMGLLNLPLIYFVMALGMPQASSFAMDWARAFPAWPRWTPPGLALQAIQAHDAPHAAAYIGLLLAQTVVLMWAGMALLRHQLRFGVVNSGAREAVRTSAGRHVAGGINGALRGGGISGNGSGIMSGNGNGGEVTAAARAAMLPALLSPIKRRELRLLSRDRNFLFQTLLLPVIIVVSQMVFNGKLNSLNELGEHHVLAAAIAFGMGVYVLMLSAFQTLNNEGQVLWLLYTVPRSIESVLKEKAQLWAALTMVYPAVVIAISAWYTVHFDWSMVVLVLTVFAGIPIYSTIAVSLGVFACDPQAVDVRTRVRPTYVYLYMLLASFYTWSIYSSVWSQKLVVMVLTASMALALWQKARDALPYLLDPAAAPPARVSTADGLIAATAFFILQALVLLFFDKPALHSITIAFGIAGLLVYGLMRLVYWRSKAAGVPAIWRGTDLGRSLRSAAVGAAVACACGLAYLMAIRHTAQWQEMLKAAPAMPGARGWILLLAVVGAPLCEEFIFRGLIYGGLRRSMPALPAMIMSAAIFAVVHPPLSMLPVFVLGLCTAWSYERSKTLLAPMLIHAIYNAVILTTQL</sequence>
<organism evidence="3 4">
    <name type="scientific">Duganella callida</name>
    <dbReference type="NCBI Taxonomy" id="2561932"/>
    <lineage>
        <taxon>Bacteria</taxon>
        <taxon>Pseudomonadati</taxon>
        <taxon>Pseudomonadota</taxon>
        <taxon>Betaproteobacteria</taxon>
        <taxon>Burkholderiales</taxon>
        <taxon>Oxalobacteraceae</taxon>
        <taxon>Telluria group</taxon>
        <taxon>Duganella</taxon>
    </lineage>
</organism>
<dbReference type="OrthoDB" id="9782250at2"/>
<dbReference type="RefSeq" id="WP_135201309.1">
    <property type="nucleotide sequence ID" value="NZ_SPVG01000090.1"/>
</dbReference>
<keyword evidence="1" id="KW-1133">Transmembrane helix</keyword>
<dbReference type="GO" id="GO:0080120">
    <property type="term" value="P:CAAX-box protein maturation"/>
    <property type="evidence" value="ECO:0007669"/>
    <property type="project" value="UniProtKB-ARBA"/>
</dbReference>
<dbReference type="Proteomes" id="UP000297729">
    <property type="component" value="Unassembled WGS sequence"/>
</dbReference>
<feature type="transmembrane region" description="Helical" evidence="1">
    <location>
        <begin position="608"/>
        <end position="631"/>
    </location>
</feature>
<dbReference type="AlphaFoldDB" id="A0A4Y9SIC1"/>
<name>A0A4Y9SIC1_9BURK</name>
<feature type="transmembrane region" description="Helical" evidence="1">
    <location>
        <begin position="194"/>
        <end position="215"/>
    </location>
</feature>
<keyword evidence="3" id="KW-0482">Metalloprotease</keyword>
<feature type="transmembrane region" description="Helical" evidence="1">
    <location>
        <begin position="679"/>
        <end position="699"/>
    </location>
</feature>
<protein>
    <submittedName>
        <fullName evidence="3">CPBP family intramembrane metalloprotease</fullName>
    </submittedName>
</protein>
<gene>
    <name evidence="3" type="ORF">E4L98_09475</name>
</gene>
<feature type="transmembrane region" description="Helical" evidence="1">
    <location>
        <begin position="793"/>
        <end position="810"/>
    </location>
</feature>
<feature type="domain" description="CAAX prenyl protease 2/Lysostaphin resistance protein A-like" evidence="2">
    <location>
        <begin position="722"/>
        <end position="806"/>
    </location>
</feature>
<dbReference type="EMBL" id="SPVG01000090">
    <property type="protein sequence ID" value="TFW25236.1"/>
    <property type="molecule type" value="Genomic_DNA"/>
</dbReference>
<dbReference type="InterPro" id="IPR003675">
    <property type="entry name" value="Rce1/LyrA-like_dom"/>
</dbReference>
<feature type="transmembrane region" description="Helical" evidence="1">
    <location>
        <begin position="479"/>
        <end position="500"/>
    </location>
</feature>
<feature type="transmembrane region" description="Helical" evidence="1">
    <location>
        <begin position="170"/>
        <end position="188"/>
    </location>
</feature>
<reference evidence="3 4" key="1">
    <citation type="submission" date="2019-03" db="EMBL/GenBank/DDBJ databases">
        <title>Draft Genome Sequence of Duganella callidus sp. nov., a Novel Duganella Species Isolated from Cultivated Soil.</title>
        <authorList>
            <person name="Raths R."/>
            <person name="Peta V."/>
            <person name="Bucking H."/>
        </authorList>
    </citation>
    <scope>NUCLEOTIDE SEQUENCE [LARGE SCALE GENOMIC DNA]</scope>
    <source>
        <strain evidence="3 4">DN04</strain>
    </source>
</reference>
<feature type="transmembrane region" description="Helical" evidence="1">
    <location>
        <begin position="432"/>
        <end position="451"/>
    </location>
</feature>
<dbReference type="PANTHER" id="PTHR36435:SF1">
    <property type="entry name" value="CAAX AMINO TERMINAL PROTEASE FAMILY PROTEIN"/>
    <property type="match status" value="1"/>
</dbReference>
<dbReference type="GO" id="GO:0008237">
    <property type="term" value="F:metallopeptidase activity"/>
    <property type="evidence" value="ECO:0007669"/>
    <property type="project" value="UniProtKB-KW"/>
</dbReference>
<evidence type="ECO:0000313" key="3">
    <source>
        <dbReference type="EMBL" id="TFW25236.1"/>
    </source>
</evidence>
<feature type="transmembrane region" description="Helical" evidence="1">
    <location>
        <begin position="719"/>
        <end position="739"/>
    </location>
</feature>
<keyword evidence="3" id="KW-0378">Hydrolase</keyword>
<feature type="transmembrane region" description="Helical" evidence="1">
    <location>
        <begin position="399"/>
        <end position="417"/>
    </location>
</feature>
<evidence type="ECO:0000259" key="2">
    <source>
        <dbReference type="Pfam" id="PF02517"/>
    </source>
</evidence>
<feature type="transmembrane region" description="Helical" evidence="1">
    <location>
        <begin position="506"/>
        <end position="533"/>
    </location>
</feature>
<keyword evidence="1" id="KW-0472">Membrane</keyword>
<dbReference type="PANTHER" id="PTHR36435">
    <property type="entry name" value="SLR1288 PROTEIN"/>
    <property type="match status" value="1"/>
</dbReference>
<feature type="transmembrane region" description="Helical" evidence="1">
    <location>
        <begin position="637"/>
        <end position="658"/>
    </location>
</feature>
<feature type="transmembrane region" description="Helical" evidence="1">
    <location>
        <begin position="292"/>
        <end position="314"/>
    </location>
</feature>
<proteinExistence type="predicted"/>
<evidence type="ECO:0000313" key="4">
    <source>
        <dbReference type="Proteomes" id="UP000297729"/>
    </source>
</evidence>
<dbReference type="InterPro" id="IPR052710">
    <property type="entry name" value="CAAX_protease"/>
</dbReference>
<evidence type="ECO:0000256" key="1">
    <source>
        <dbReference type="SAM" id="Phobius"/>
    </source>
</evidence>
<keyword evidence="1" id="KW-0812">Transmembrane</keyword>
<dbReference type="GO" id="GO:0004175">
    <property type="term" value="F:endopeptidase activity"/>
    <property type="evidence" value="ECO:0007669"/>
    <property type="project" value="UniProtKB-ARBA"/>
</dbReference>
<feature type="transmembrane region" description="Helical" evidence="1">
    <location>
        <begin position="236"/>
        <end position="254"/>
    </location>
</feature>
<feature type="transmembrane region" description="Helical" evidence="1">
    <location>
        <begin position="115"/>
        <end position="135"/>
    </location>
</feature>